<organism evidence="4 5">
    <name type="scientific">Sphingobacterium oryzagri</name>
    <dbReference type="NCBI Taxonomy" id="3025669"/>
    <lineage>
        <taxon>Bacteria</taxon>
        <taxon>Pseudomonadati</taxon>
        <taxon>Bacteroidota</taxon>
        <taxon>Sphingobacteriia</taxon>
        <taxon>Sphingobacteriales</taxon>
        <taxon>Sphingobacteriaceae</taxon>
        <taxon>Sphingobacterium</taxon>
    </lineage>
</organism>
<protein>
    <submittedName>
        <fullName evidence="4">FecR domain-containing protein</fullName>
    </submittedName>
</protein>
<evidence type="ECO:0000259" key="3">
    <source>
        <dbReference type="Pfam" id="PF16344"/>
    </source>
</evidence>
<dbReference type="InterPro" id="IPR006860">
    <property type="entry name" value="FecR"/>
</dbReference>
<proteinExistence type="predicted"/>
<reference evidence="4 5" key="1">
    <citation type="submission" date="2023-02" db="EMBL/GenBank/DDBJ databases">
        <title>Genome sequence of Sphingobacterium sp. KACC 22765.</title>
        <authorList>
            <person name="Kim S."/>
            <person name="Heo J."/>
            <person name="Kwon S.-W."/>
        </authorList>
    </citation>
    <scope>NUCLEOTIDE SEQUENCE [LARGE SCALE GENOMIC DNA]</scope>
    <source>
        <strain evidence="4 5">KACC 22765</strain>
    </source>
</reference>
<sequence length="374" mass="42410">MRNISMMFGKKKRRYQNDPQNKAQLRKKIWEDPSMIEDLFADKDWEAYDSSENTHDIPKAKMASYIQEEIDRDQARAIKSEHRRVRSLRSYRYAAAASILLLLSFSVWKWKYADRQTAQLVTTTQSPVAVPSEDSLWISIVNTAPKAKNIALPDQSKVKLFANSKIRYKRGFNAENREIYLDGKAYFSVQRDASRPFSVYAGDTKTTALGTSFTIDNGSTAKHTSVILHSGKVVVASRSDVPSFENVFLSSPGESLLFDAENRLVAHAREAKRTKAVEKAATNTINKHHILHLDNIPLDDVFATLGKTYSVTINYKHEPITTIQYTGVIDPQIDKLEDVLSVICLINDLRYVIEKDGSYSIHPAKNETETEQTN</sequence>
<keyword evidence="5" id="KW-1185">Reference proteome</keyword>
<dbReference type="Gene3D" id="2.60.120.1440">
    <property type="match status" value="1"/>
</dbReference>
<dbReference type="Pfam" id="PF04773">
    <property type="entry name" value="FecR"/>
    <property type="match status" value="1"/>
</dbReference>
<dbReference type="InterPro" id="IPR032508">
    <property type="entry name" value="FecR_C"/>
</dbReference>
<dbReference type="RefSeq" id="WP_274266027.1">
    <property type="nucleotide sequence ID" value="NZ_CP117880.1"/>
</dbReference>
<dbReference type="Pfam" id="PF16344">
    <property type="entry name" value="FecR_C"/>
    <property type="match status" value="1"/>
</dbReference>
<name>A0ABY7WCA6_9SPHI</name>
<dbReference type="Gene3D" id="3.55.50.30">
    <property type="match status" value="1"/>
</dbReference>
<dbReference type="PANTHER" id="PTHR30273:SF2">
    <property type="entry name" value="PROTEIN FECR"/>
    <property type="match status" value="1"/>
</dbReference>
<evidence type="ECO:0000313" key="4">
    <source>
        <dbReference type="EMBL" id="WDF67297.1"/>
    </source>
</evidence>
<dbReference type="PANTHER" id="PTHR30273">
    <property type="entry name" value="PERIPLASMIC SIGNAL SENSOR AND SIGMA FACTOR ACTIVATOR FECR-RELATED"/>
    <property type="match status" value="1"/>
</dbReference>
<gene>
    <name evidence="4" type="ORF">PQ465_13385</name>
</gene>
<evidence type="ECO:0000256" key="1">
    <source>
        <dbReference type="SAM" id="MobiDB-lite"/>
    </source>
</evidence>
<dbReference type="Proteomes" id="UP001221558">
    <property type="component" value="Chromosome"/>
</dbReference>
<feature type="region of interest" description="Disordered" evidence="1">
    <location>
        <begin position="1"/>
        <end position="22"/>
    </location>
</feature>
<evidence type="ECO:0000259" key="2">
    <source>
        <dbReference type="Pfam" id="PF04773"/>
    </source>
</evidence>
<evidence type="ECO:0000313" key="5">
    <source>
        <dbReference type="Proteomes" id="UP001221558"/>
    </source>
</evidence>
<feature type="domain" description="Protein FecR C-terminal" evidence="3">
    <location>
        <begin position="291"/>
        <end position="356"/>
    </location>
</feature>
<feature type="domain" description="FecR protein" evidence="2">
    <location>
        <begin position="143"/>
        <end position="233"/>
    </location>
</feature>
<dbReference type="InterPro" id="IPR012373">
    <property type="entry name" value="Ferrdict_sens_TM"/>
</dbReference>
<dbReference type="PIRSF" id="PIRSF018266">
    <property type="entry name" value="FecR"/>
    <property type="match status" value="1"/>
</dbReference>
<accession>A0ABY7WCA6</accession>
<dbReference type="EMBL" id="CP117880">
    <property type="protein sequence ID" value="WDF67297.1"/>
    <property type="molecule type" value="Genomic_DNA"/>
</dbReference>